<evidence type="ECO:0000256" key="1">
    <source>
        <dbReference type="ARBA" id="ARBA00022771"/>
    </source>
</evidence>
<dbReference type="AlphaFoldDB" id="A0A7I8V811"/>
<dbReference type="SUPFAM" id="SSF57850">
    <property type="entry name" value="RING/U-box"/>
    <property type="match status" value="1"/>
</dbReference>
<keyword evidence="1 3" id="KW-0863">Zinc-finger</keyword>
<dbReference type="InterPro" id="IPR001841">
    <property type="entry name" value="Znf_RING"/>
</dbReference>
<dbReference type="OrthoDB" id="1681166at2759"/>
<accession>A0A7I8V811</accession>
<dbReference type="PROSITE" id="PS50089">
    <property type="entry name" value="ZF_RING_2"/>
    <property type="match status" value="1"/>
</dbReference>
<gene>
    <name evidence="5" type="ORF">DGYR_LOCUS1524</name>
</gene>
<feature type="domain" description="RING-type" evidence="4">
    <location>
        <begin position="25"/>
        <end position="72"/>
    </location>
</feature>
<dbReference type="InterPro" id="IPR013083">
    <property type="entry name" value="Znf_RING/FYVE/PHD"/>
</dbReference>
<dbReference type="GO" id="GO:0008270">
    <property type="term" value="F:zinc ion binding"/>
    <property type="evidence" value="ECO:0007669"/>
    <property type="project" value="UniProtKB-KW"/>
</dbReference>
<organism evidence="5 6">
    <name type="scientific">Dimorphilus gyrociliatus</name>
    <dbReference type="NCBI Taxonomy" id="2664684"/>
    <lineage>
        <taxon>Eukaryota</taxon>
        <taxon>Metazoa</taxon>
        <taxon>Spiralia</taxon>
        <taxon>Lophotrochozoa</taxon>
        <taxon>Annelida</taxon>
        <taxon>Polychaeta</taxon>
        <taxon>Polychaeta incertae sedis</taxon>
        <taxon>Dinophilidae</taxon>
        <taxon>Dimorphilus</taxon>
    </lineage>
</organism>
<evidence type="ECO:0000256" key="3">
    <source>
        <dbReference type="PROSITE-ProRule" id="PRU00175"/>
    </source>
</evidence>
<evidence type="ECO:0000313" key="6">
    <source>
        <dbReference type="Proteomes" id="UP000549394"/>
    </source>
</evidence>
<reference evidence="5 6" key="1">
    <citation type="submission" date="2020-08" db="EMBL/GenBank/DDBJ databases">
        <authorList>
            <person name="Hejnol A."/>
        </authorList>
    </citation>
    <scope>NUCLEOTIDE SEQUENCE [LARGE SCALE GENOMIC DNA]</scope>
</reference>
<dbReference type="EMBL" id="CAJFCJ010000002">
    <property type="protein sequence ID" value="CAD5112369.1"/>
    <property type="molecule type" value="Genomic_DNA"/>
</dbReference>
<evidence type="ECO:0000259" key="4">
    <source>
        <dbReference type="PROSITE" id="PS50089"/>
    </source>
</evidence>
<evidence type="ECO:0000313" key="5">
    <source>
        <dbReference type="EMBL" id="CAD5112369.1"/>
    </source>
</evidence>
<keyword evidence="6" id="KW-1185">Reference proteome</keyword>
<proteinExistence type="predicted"/>
<evidence type="ECO:0000256" key="2">
    <source>
        <dbReference type="ARBA" id="ARBA00022833"/>
    </source>
</evidence>
<dbReference type="Gene3D" id="3.30.40.10">
    <property type="entry name" value="Zinc/RING finger domain, C3HC4 (zinc finger)"/>
    <property type="match status" value="1"/>
</dbReference>
<protein>
    <recommendedName>
        <fullName evidence="4">RING-type domain-containing protein</fullName>
    </recommendedName>
</protein>
<name>A0A7I8V811_9ANNE</name>
<sequence length="414" mass="47893">MAEFSRTFEELHEVNVFFNENDVLCGICRAPWITKYPRCLPCETSHIFCSKCLDRLINASLLKGYLLCPICRKEYPLTDKGVKAFSLLSPFVNCSLASGRDYQPLYKSNIEICDDNPISQIPSVSDDFSIRDDTFQRFRSQASIKFLRFESRVNHMYCLNGIPYCLTEARKAGRFKYTILRLLNDNRAAEKVASWTSATACQRIAPNKDIYLLTGFGSRRRIKRLKLKEEGGDRSNSDNSSLELKDVETICPRLSHLTPCADGFVLIHDKYLEFYTIRPLRLSRKIPLPTLRRVVTVKYAKSQVFVLFDRGQLFSIDIKTKPSEFQPVNLTFLENVTHFQNEVFNSMKHGKILMTDRKWIFVITLETKTAVCLPHQPIFGSFTLLEYFITKNEIVFYVVAKEGLIAIRYFDFTQ</sequence>
<comment type="caution">
    <text evidence="5">The sequence shown here is derived from an EMBL/GenBank/DDBJ whole genome shotgun (WGS) entry which is preliminary data.</text>
</comment>
<dbReference type="Proteomes" id="UP000549394">
    <property type="component" value="Unassembled WGS sequence"/>
</dbReference>
<keyword evidence="2" id="KW-0862">Zinc</keyword>
<keyword evidence="1 3" id="KW-0479">Metal-binding</keyword>